<reference evidence="2" key="1">
    <citation type="journal article" date="2019" name="Int. J. Syst. Evol. Microbiol.">
        <title>The Global Catalogue of Microorganisms (GCM) 10K type strain sequencing project: providing services to taxonomists for standard genome sequencing and annotation.</title>
        <authorList>
            <consortium name="The Broad Institute Genomics Platform"/>
            <consortium name="The Broad Institute Genome Sequencing Center for Infectious Disease"/>
            <person name="Wu L."/>
            <person name="Ma J."/>
        </authorList>
    </citation>
    <scope>NUCLEOTIDE SEQUENCE [LARGE SCALE GENOMIC DNA]</scope>
    <source>
        <strain evidence="2">CGMCC 1.13718</strain>
    </source>
</reference>
<dbReference type="Proteomes" id="UP001596425">
    <property type="component" value="Unassembled WGS sequence"/>
</dbReference>
<gene>
    <name evidence="1" type="ORF">ACFQBM_10415</name>
</gene>
<organism evidence="1 2">
    <name type="scientific">Microbulbifer taiwanensis</name>
    <dbReference type="NCBI Taxonomy" id="986746"/>
    <lineage>
        <taxon>Bacteria</taxon>
        <taxon>Pseudomonadati</taxon>
        <taxon>Pseudomonadota</taxon>
        <taxon>Gammaproteobacteria</taxon>
        <taxon>Cellvibrionales</taxon>
        <taxon>Microbulbiferaceae</taxon>
        <taxon>Microbulbifer</taxon>
    </lineage>
</organism>
<sequence>MPNFKKYSYSQGAMVVINFEDQLQPGTFEFTLHQLIDNHIVLSPFYDKYSNDKGEGQPMIQPSF</sequence>
<comment type="caution">
    <text evidence="1">The sequence shown here is derived from an EMBL/GenBank/DDBJ whole genome shotgun (WGS) entry which is preliminary data.</text>
</comment>
<dbReference type="RefSeq" id="WP_377516614.1">
    <property type="nucleotide sequence ID" value="NZ_JBHSVR010000001.1"/>
</dbReference>
<name>A0ABW1YMR4_9GAMM</name>
<keyword evidence="2" id="KW-1185">Reference proteome</keyword>
<proteinExistence type="predicted"/>
<accession>A0ABW1YMR4</accession>
<protein>
    <submittedName>
        <fullName evidence="1">Uncharacterized protein</fullName>
    </submittedName>
</protein>
<evidence type="ECO:0000313" key="2">
    <source>
        <dbReference type="Proteomes" id="UP001596425"/>
    </source>
</evidence>
<evidence type="ECO:0000313" key="1">
    <source>
        <dbReference type="EMBL" id="MFC6633698.1"/>
    </source>
</evidence>
<dbReference type="EMBL" id="JBHSVR010000001">
    <property type="protein sequence ID" value="MFC6633698.1"/>
    <property type="molecule type" value="Genomic_DNA"/>
</dbReference>